<proteinExistence type="predicted"/>
<sequence length="680" mass="74099">MSSSPCLRGRISSPLEAGPSVADGHHLPSHVNEALEYASRRLGRKAAHITLLVVRRDYQLPTSPIASPTFTPGPGSLPVSASSTPSRPTFPAISRIEALKQLVRPNNSGEGQIRERIVHVHLDQLRNGTVSPAFSEASAFSASTVSSASTVDSTFSQRVRWPGSPTAYGSVPVTPATPFSVMSSSSLGSNRNGAVSRASVQESAQFGMKLVYTHPLSPREEKALAQALERAAKKFKLDPSWLPEAVSPSTLGLPVDLILKSTAQNEALFSSDHLTLLSLDHIYTFRTALQAYARNKAHCRLEDAVDELRRFFLANGRRALRKSALLAAYRWLDPVNDGALADVCRMYERAYGGAGRESGVENDVDPTPAWPLAESDWESEDMGRPVTKRMGMALPSRQGPEDHDAEQPEPEMDSAVSDLAAALDKEILFSNTDLDRDDESELDAIEAWYREIQIQNDVLPPVEIHPLRSHPATTTTAVVEILAPPPSPPPPPPTSSRPPTDLWPRPSESQLADLRRTTPKLSPPPKGRSLALRLQTTFDKPAAAGSKRLSDSKGSKPSHHHQQHRQHPTEKGQQGQDDDDEEEEEEELTARPHSAIKSFANVRWTAAANCNGISIDEMLHGGGPLSPLPQQQLQTQTQTQPEERVGPMTPNGYDDISPITRGEWGFLMFGKGKMGGVEMC</sequence>
<dbReference type="Pfam" id="PF24483">
    <property type="entry name" value="DUF7582"/>
    <property type="match status" value="1"/>
</dbReference>
<accession>A0AAD4I117</accession>
<comment type="caution">
    <text evidence="3">The sequence shown here is derived from an EMBL/GenBank/DDBJ whole genome shotgun (WGS) entry which is preliminary data.</text>
</comment>
<feature type="compositionally biased region" description="Pro residues" evidence="1">
    <location>
        <begin position="483"/>
        <end position="496"/>
    </location>
</feature>
<evidence type="ECO:0000313" key="4">
    <source>
        <dbReference type="Proteomes" id="UP001197093"/>
    </source>
</evidence>
<evidence type="ECO:0000256" key="1">
    <source>
        <dbReference type="SAM" id="MobiDB-lite"/>
    </source>
</evidence>
<feature type="region of interest" description="Disordered" evidence="1">
    <location>
        <begin position="355"/>
        <end position="412"/>
    </location>
</feature>
<feature type="region of interest" description="Disordered" evidence="1">
    <location>
        <begin position="64"/>
        <end position="86"/>
    </location>
</feature>
<name>A0AAD4I117_9PEZI</name>
<feature type="region of interest" description="Disordered" evidence="1">
    <location>
        <begin position="481"/>
        <end position="594"/>
    </location>
</feature>
<dbReference type="Proteomes" id="UP001197093">
    <property type="component" value="Unassembled WGS sequence"/>
</dbReference>
<gene>
    <name evidence="3" type="ORF">NEMBOFW57_000584</name>
</gene>
<dbReference type="AlphaFoldDB" id="A0AAD4I117"/>
<feature type="compositionally biased region" description="Acidic residues" evidence="1">
    <location>
        <begin position="576"/>
        <end position="587"/>
    </location>
</feature>
<feature type="compositionally biased region" description="Low complexity" evidence="1">
    <location>
        <begin position="628"/>
        <end position="640"/>
    </location>
</feature>
<feature type="region of interest" description="Disordered" evidence="1">
    <location>
        <begin position="1"/>
        <end position="25"/>
    </location>
</feature>
<feature type="region of interest" description="Disordered" evidence="1">
    <location>
        <begin position="621"/>
        <end position="657"/>
    </location>
</feature>
<feature type="compositionally biased region" description="Basic residues" evidence="1">
    <location>
        <begin position="556"/>
        <end position="566"/>
    </location>
</feature>
<dbReference type="EMBL" id="JAHCVI010000001">
    <property type="protein sequence ID" value="KAG7290581.1"/>
    <property type="molecule type" value="Genomic_DNA"/>
</dbReference>
<evidence type="ECO:0000313" key="3">
    <source>
        <dbReference type="EMBL" id="KAG7290581.1"/>
    </source>
</evidence>
<reference evidence="3" key="1">
    <citation type="submission" date="2023-02" db="EMBL/GenBank/DDBJ databases">
        <authorList>
            <person name="Palmer J.M."/>
        </authorList>
    </citation>
    <scope>NUCLEOTIDE SEQUENCE</scope>
    <source>
        <strain evidence="3">FW57</strain>
    </source>
</reference>
<evidence type="ECO:0000259" key="2">
    <source>
        <dbReference type="Pfam" id="PF24483"/>
    </source>
</evidence>
<dbReference type="InterPro" id="IPR056004">
    <property type="entry name" value="DUF7582"/>
</dbReference>
<organism evidence="3 4">
    <name type="scientific">Staphylotrichum longicolle</name>
    <dbReference type="NCBI Taxonomy" id="669026"/>
    <lineage>
        <taxon>Eukaryota</taxon>
        <taxon>Fungi</taxon>
        <taxon>Dikarya</taxon>
        <taxon>Ascomycota</taxon>
        <taxon>Pezizomycotina</taxon>
        <taxon>Sordariomycetes</taxon>
        <taxon>Sordariomycetidae</taxon>
        <taxon>Sordariales</taxon>
        <taxon>Chaetomiaceae</taxon>
        <taxon>Staphylotrichum</taxon>
    </lineage>
</organism>
<keyword evidence="4" id="KW-1185">Reference proteome</keyword>
<feature type="domain" description="DUF7582" evidence="2">
    <location>
        <begin position="204"/>
        <end position="352"/>
    </location>
</feature>
<protein>
    <recommendedName>
        <fullName evidence="2">DUF7582 domain-containing protein</fullName>
    </recommendedName>
</protein>